<name>A0A2C6WKY3_9STAP</name>
<reference evidence="1" key="3">
    <citation type="submission" date="2017-10" db="EMBL/GenBank/DDBJ databases">
        <authorList>
            <person name="Vrbovska V."/>
            <person name="Kovarovic V."/>
            <person name="Indrakova A."/>
        </authorList>
    </citation>
    <scope>NUCLEOTIDE SEQUENCE</scope>
    <source>
        <strain evidence="1">CCM 8730</strain>
    </source>
</reference>
<sequence>MKLTYLSEWQLINQSNKKFAIQEDQTSISLVSPINDYAMGILNQVFFTIENGEVMQTTVENNSKSIAVEVNQTNKQIVIKDI</sequence>
<proteinExistence type="predicted"/>
<evidence type="ECO:0000313" key="3">
    <source>
        <dbReference type="Proteomes" id="UP000223828"/>
    </source>
</evidence>
<dbReference type="Proteomes" id="UP000223828">
    <property type="component" value="Unassembled WGS sequence"/>
</dbReference>
<evidence type="ECO:0000313" key="2">
    <source>
        <dbReference type="EMBL" id="UQW80919.1"/>
    </source>
</evidence>
<gene>
    <name evidence="1" type="ORF">BTJ66_11390</name>
    <name evidence="2" type="ORF">MNY58_10050</name>
</gene>
<evidence type="ECO:0000313" key="1">
    <source>
        <dbReference type="EMBL" id="PHK48803.1"/>
    </source>
</evidence>
<protein>
    <submittedName>
        <fullName evidence="1">Uncharacterized protein</fullName>
    </submittedName>
</protein>
<dbReference type="OrthoDB" id="2394768at2"/>
<dbReference type="EMBL" id="CP093217">
    <property type="protein sequence ID" value="UQW80919.1"/>
    <property type="molecule type" value="Genomic_DNA"/>
</dbReference>
<evidence type="ECO:0000313" key="4">
    <source>
        <dbReference type="Proteomes" id="UP001056588"/>
    </source>
</evidence>
<reference evidence="1" key="1">
    <citation type="journal article" date="2017" name="Appl. Environ. Microbiol.">
        <title>Staphylococcus edaphicus sp. nov., isolated in Antarctica, harbours mecC gene and genomic islands with suspected role in adaptation to extreme environment.</title>
        <authorList>
            <person name="Pantucek R."/>
            <person name="Sedlacek I."/>
            <person name="Indrakova A."/>
            <person name="Vrbovska V."/>
            <person name="Maslanova I."/>
            <person name="Kovarovic V."/>
            <person name="Svec P."/>
            <person name="Kralova S."/>
            <person name="Kristofova L."/>
            <person name="Keklakova J."/>
            <person name="Petras P."/>
            <person name="Doskar J."/>
        </authorList>
    </citation>
    <scope>NUCLEOTIDE SEQUENCE</scope>
    <source>
        <strain evidence="1">CCM 8730</strain>
    </source>
</reference>
<keyword evidence="4" id="KW-1185">Reference proteome</keyword>
<reference evidence="3" key="2">
    <citation type="submission" date="2017-10" db="EMBL/GenBank/DDBJ databases">
        <title>Staphylococcus edaphicus sp. nov., isolated in Antarctica, harbouring mecC gene and genomic islands essential in adaptation to extreme environment.</title>
        <authorList>
            <person name="Pantucek R."/>
            <person name="Sedlacek I."/>
            <person name="Indrakova A."/>
            <person name="Vrbovska V."/>
            <person name="Maslanova I."/>
            <person name="Kovarovic V."/>
            <person name="Svec P."/>
            <person name="Kralova S."/>
            <person name="Kristofova L."/>
            <person name="Keklakova J."/>
            <person name="Petras P."/>
            <person name="Doskar J."/>
        </authorList>
    </citation>
    <scope>NUCLEOTIDE SEQUENCE [LARGE SCALE GENOMIC DNA]</scope>
    <source>
        <strain evidence="3">CCM 5085</strain>
    </source>
</reference>
<dbReference type="AlphaFoldDB" id="A0A2C6WKY3"/>
<reference evidence="2" key="4">
    <citation type="submission" date="2022-03" db="EMBL/GenBank/DDBJ databases">
        <title>Complete Genome Sequence of Staphylococcus edaphicus strain CCM 8731.</title>
        <authorList>
            <person name="Rimmer C.O."/>
            <person name="Thomas J.C."/>
        </authorList>
    </citation>
    <scope>NUCLEOTIDE SEQUENCE</scope>
    <source>
        <strain evidence="2">CCM 8731</strain>
    </source>
</reference>
<organism evidence="1 3">
    <name type="scientific">Staphylococcus edaphicus</name>
    <dbReference type="NCBI Taxonomy" id="1955013"/>
    <lineage>
        <taxon>Bacteria</taxon>
        <taxon>Bacillati</taxon>
        <taxon>Bacillota</taxon>
        <taxon>Bacilli</taxon>
        <taxon>Bacillales</taxon>
        <taxon>Staphylococcaceae</taxon>
        <taxon>Staphylococcus</taxon>
    </lineage>
</organism>
<dbReference type="RefSeq" id="WP_099091067.1">
    <property type="nucleotide sequence ID" value="NZ_CP093217.1"/>
</dbReference>
<dbReference type="EMBL" id="MRZN01000023">
    <property type="protein sequence ID" value="PHK48803.1"/>
    <property type="molecule type" value="Genomic_DNA"/>
</dbReference>
<accession>A0A2C6WKY3</accession>
<dbReference type="Proteomes" id="UP001056588">
    <property type="component" value="Chromosome"/>
</dbReference>